<organism evidence="1 2">
    <name type="scientific">Vitis vinifera</name>
    <name type="common">Grape</name>
    <dbReference type="NCBI Taxonomy" id="29760"/>
    <lineage>
        <taxon>Eukaryota</taxon>
        <taxon>Viridiplantae</taxon>
        <taxon>Streptophyta</taxon>
        <taxon>Embryophyta</taxon>
        <taxon>Tracheophyta</taxon>
        <taxon>Spermatophyta</taxon>
        <taxon>Magnoliopsida</taxon>
        <taxon>eudicotyledons</taxon>
        <taxon>Gunneridae</taxon>
        <taxon>Pentapetalae</taxon>
        <taxon>rosids</taxon>
        <taxon>Vitales</taxon>
        <taxon>Vitaceae</taxon>
        <taxon>Viteae</taxon>
        <taxon>Vitis</taxon>
    </lineage>
</organism>
<gene>
    <name evidence="1" type="ORF">VitviT2T_010328</name>
</gene>
<reference evidence="1 2" key="1">
    <citation type="journal article" date="2023" name="Hortic Res">
        <title>The complete reference genome for grapevine (Vitis vinifera L.) genetics and breeding.</title>
        <authorList>
            <person name="Shi X."/>
            <person name="Cao S."/>
            <person name="Wang X."/>
            <person name="Huang S."/>
            <person name="Wang Y."/>
            <person name="Liu Z."/>
            <person name="Liu W."/>
            <person name="Leng X."/>
            <person name="Peng Y."/>
            <person name="Wang N."/>
            <person name="Wang Y."/>
            <person name="Ma Z."/>
            <person name="Xu X."/>
            <person name="Zhang F."/>
            <person name="Xue H."/>
            <person name="Zhong H."/>
            <person name="Wang Y."/>
            <person name="Zhang K."/>
            <person name="Velt A."/>
            <person name="Avia K."/>
            <person name="Holtgrawe D."/>
            <person name="Grimplet J."/>
            <person name="Matus J.T."/>
            <person name="Ware D."/>
            <person name="Wu X."/>
            <person name="Wang H."/>
            <person name="Liu C."/>
            <person name="Fang Y."/>
            <person name="Rustenholz C."/>
            <person name="Cheng Z."/>
            <person name="Xiao H."/>
            <person name="Zhou Y."/>
        </authorList>
    </citation>
    <scope>NUCLEOTIDE SEQUENCE [LARGE SCALE GENOMIC DNA]</scope>
    <source>
        <strain evidence="2">cv. Pinot noir / PN40024</strain>
        <tissue evidence="1">Leaf</tissue>
    </source>
</reference>
<name>A0ABY9C815_VITVI</name>
<keyword evidence="2" id="KW-1185">Reference proteome</keyword>
<sequence>MRTPLRLHSFQPGTRLWKWWLSSTAFRRAPCTFTLRITPSPPAFAAASSSTGAGFKSSTRLACCRSSWAAASRVMAADESLHALMEAAAAGSVGTKPLRLDVIDGGGGSATWRDGAERLQLGPPSKTSGDAFLGFRRHGPPEVRKKMRTGLGLKEGIDLMDLGLMEMGSFNDWTWV</sequence>
<accession>A0ABY9C815</accession>
<evidence type="ECO:0000313" key="1">
    <source>
        <dbReference type="EMBL" id="WJZ91234.1"/>
    </source>
</evidence>
<dbReference type="Proteomes" id="UP001227230">
    <property type="component" value="Chromosome 7"/>
</dbReference>
<protein>
    <submittedName>
        <fullName evidence="1">Uncharacterized protein</fullName>
    </submittedName>
</protein>
<evidence type="ECO:0000313" key="2">
    <source>
        <dbReference type="Proteomes" id="UP001227230"/>
    </source>
</evidence>
<dbReference type="EMBL" id="CP126654">
    <property type="protein sequence ID" value="WJZ91234.1"/>
    <property type="molecule type" value="Genomic_DNA"/>
</dbReference>
<proteinExistence type="predicted"/>